<protein>
    <recommendedName>
        <fullName evidence="5">Transcription factor hoxa13</fullName>
    </recommendedName>
</protein>
<feature type="transmembrane region" description="Helical" evidence="2">
    <location>
        <begin position="46"/>
        <end position="69"/>
    </location>
</feature>
<feature type="region of interest" description="Disordered" evidence="1">
    <location>
        <begin position="1"/>
        <end position="46"/>
    </location>
</feature>
<accession>A0A6A6IND1</accession>
<keyword evidence="2" id="KW-0812">Transmembrane</keyword>
<gene>
    <name evidence="3" type="ORF">BU26DRAFT_602526</name>
</gene>
<feature type="compositionally biased region" description="Low complexity" evidence="1">
    <location>
        <begin position="341"/>
        <end position="353"/>
    </location>
</feature>
<feature type="compositionally biased region" description="Low complexity" evidence="1">
    <location>
        <begin position="312"/>
        <end position="324"/>
    </location>
</feature>
<feature type="region of interest" description="Disordered" evidence="1">
    <location>
        <begin position="677"/>
        <end position="705"/>
    </location>
</feature>
<dbReference type="PANTHER" id="PTHR23242:SF9">
    <property type="entry name" value="TRANSCRIPTION FACTOR HOXA13"/>
    <property type="match status" value="1"/>
</dbReference>
<reference evidence="3" key="1">
    <citation type="journal article" date="2020" name="Stud. Mycol.">
        <title>101 Dothideomycetes genomes: a test case for predicting lifestyles and emergence of pathogens.</title>
        <authorList>
            <person name="Haridas S."/>
            <person name="Albert R."/>
            <person name="Binder M."/>
            <person name="Bloem J."/>
            <person name="Labutti K."/>
            <person name="Salamov A."/>
            <person name="Andreopoulos B."/>
            <person name="Baker S."/>
            <person name="Barry K."/>
            <person name="Bills G."/>
            <person name="Bluhm B."/>
            <person name="Cannon C."/>
            <person name="Castanera R."/>
            <person name="Culley D."/>
            <person name="Daum C."/>
            <person name="Ezra D."/>
            <person name="Gonzalez J."/>
            <person name="Henrissat B."/>
            <person name="Kuo A."/>
            <person name="Liang C."/>
            <person name="Lipzen A."/>
            <person name="Lutzoni F."/>
            <person name="Magnuson J."/>
            <person name="Mondo S."/>
            <person name="Nolan M."/>
            <person name="Ohm R."/>
            <person name="Pangilinan J."/>
            <person name="Park H.-J."/>
            <person name="Ramirez L."/>
            <person name="Alfaro M."/>
            <person name="Sun H."/>
            <person name="Tritt A."/>
            <person name="Yoshinaga Y."/>
            <person name="Zwiers L.-H."/>
            <person name="Turgeon B."/>
            <person name="Goodwin S."/>
            <person name="Spatafora J."/>
            <person name="Crous P."/>
            <person name="Grigoriev I."/>
        </authorList>
    </citation>
    <scope>NUCLEOTIDE SEQUENCE</scope>
    <source>
        <strain evidence="3">CBS 122368</strain>
    </source>
</reference>
<name>A0A6A6IND1_9PLEO</name>
<keyword evidence="2" id="KW-0472">Membrane</keyword>
<keyword evidence="4" id="KW-1185">Reference proteome</keyword>
<evidence type="ECO:0000256" key="2">
    <source>
        <dbReference type="SAM" id="Phobius"/>
    </source>
</evidence>
<feature type="region of interest" description="Disordered" evidence="1">
    <location>
        <begin position="296"/>
        <end position="325"/>
    </location>
</feature>
<dbReference type="OrthoDB" id="3260408at2759"/>
<feature type="region of interest" description="Disordered" evidence="1">
    <location>
        <begin position="341"/>
        <end position="361"/>
    </location>
</feature>
<evidence type="ECO:0000256" key="1">
    <source>
        <dbReference type="SAM" id="MobiDB-lite"/>
    </source>
</evidence>
<evidence type="ECO:0000313" key="4">
    <source>
        <dbReference type="Proteomes" id="UP000800094"/>
    </source>
</evidence>
<evidence type="ECO:0008006" key="5">
    <source>
        <dbReference type="Google" id="ProtNLM"/>
    </source>
</evidence>
<evidence type="ECO:0000313" key="3">
    <source>
        <dbReference type="EMBL" id="KAF2252074.1"/>
    </source>
</evidence>
<feature type="compositionally biased region" description="Polar residues" evidence="1">
    <location>
        <begin position="296"/>
        <end position="311"/>
    </location>
</feature>
<dbReference type="EMBL" id="ML987192">
    <property type="protein sequence ID" value="KAF2252074.1"/>
    <property type="molecule type" value="Genomic_DNA"/>
</dbReference>
<organism evidence="3 4">
    <name type="scientific">Trematosphaeria pertusa</name>
    <dbReference type="NCBI Taxonomy" id="390896"/>
    <lineage>
        <taxon>Eukaryota</taxon>
        <taxon>Fungi</taxon>
        <taxon>Dikarya</taxon>
        <taxon>Ascomycota</taxon>
        <taxon>Pezizomycotina</taxon>
        <taxon>Dothideomycetes</taxon>
        <taxon>Pleosporomycetidae</taxon>
        <taxon>Pleosporales</taxon>
        <taxon>Massarineae</taxon>
        <taxon>Trematosphaeriaceae</taxon>
        <taxon>Trematosphaeria</taxon>
    </lineage>
</organism>
<feature type="compositionally biased region" description="Low complexity" evidence="1">
    <location>
        <begin position="677"/>
        <end position="691"/>
    </location>
</feature>
<dbReference type="PANTHER" id="PTHR23242">
    <property type="entry name" value="TRANSCRIPTION FACTOR HOXA13"/>
    <property type="match status" value="1"/>
</dbReference>
<dbReference type="GeneID" id="54588692"/>
<sequence length="1412" mass="149839">MAAQGNGRAKKPKKATSNGGLNGHADKSAITAPVVRSPTRGRPKKTMAGSLTSVFGRLISWYIIITVLFRCPSSLTHISETSPQICKPYLHARSYAAPYLDPYYETYVVPQVDKVKPYVDRFDKQVYSPVATFTKDKYAAYGAHRVEQAQKYAEAEWARTVRPQLQIAQGKAKDHYGQYLAPHIKKASDAMAPFYEQMKDSLIEIYHLSILPAYQAVLPYAHQGYEHGHHVVAHIIFPNVRSAKDATWKFLSRTVWPQLRVLYGDNVEPQLVRIRERLGRYKDQQKIESVIEAVESEQSAMPETTEITPTVASSSTASSSTASSKAGWGVLDDFFRGDSSSTTATEVETKTPTQPRPPQLTGAELREKLNEDLRNWQSKFAVAADKGAEDLEVRVAEITKRQIENGVNGHGAALLVQLEETAESTISTFKNFIKQTVKSIPEDPTEEDLEAAYEKCVAKTRELGLVVKDKTQAVRSWKATYDQELDSLVRSAVASTVEVLEKIYGLGLQEVGMRWAWTDGVTYNDWKNYHKLRHTLTEWQEEVEAVGSRHEGLKEAHEEANKLEDKAMSIASAMVSELVRLKDVSKWKIWAEDASDDFTDKKVPARAFKVAQHVMENAQEVSSKASEAILGSETPATESIASDVKSSVSDASSKISESVIGTKTSAAQSVASEVKSQASQASSKASEVVEAGESNVSSTASDPVEDIGSAADAAKGTIKDSVSAASQAPKKVMGGAMAQVIAEAKQIIFDEAIDDDDEETYSEKVQSMIAEAGDRAAELSKAVSEALLGPTKSQGTVESATSLANEQYAKAMAAASSVLYGTDQPVVESATSVASEKFAQAVTAASYAISGTPTSTAIIKTVQVGASSRYNEAVSLANEQYENAKSQLSALVSGTPKPAHETMLSMIEKAYSDSLAAASDKLQAALQYTESVKSYAAGPTQGYFESVSSIASSRLSEGLSHASAQFTSQPTPALEGARRQYYEAIGLAHARYSEFIDAASSAVYGPEQGTFESLSSVAAESAAYAASQVSSGIIGTETPWAESVASDIAGSAKSMASGVSDSGESAASKVQEAAQSLASEVSSAVIGSETPWTESVASQASQNWEALIAKASSQVYGTPAPWTESVYSQAGGYAAQATTQAAEQYAAVQALISELVVGKEPDFTESVMSRFSSAYYTGVADAVSSVNSYASEHYATASSYAGESYEAASEYAADAYASASSVLGSIFTPPPAIETILSQASDQINAAVESASIAAYGTPQGTVEQASESIASAYSSVQSKASEAIYGTREAQDSFASIAYSAHDAINQAIFGTPTTTGYVGSVTSGAESVYSSISSAAGEKAADAASALSSAVYGPEQGAVESASSRLAAAVEAANSRISEIYAAASRGVEDTASKASSVATEATQRVKDEL</sequence>
<proteinExistence type="predicted"/>
<feature type="region of interest" description="Disordered" evidence="1">
    <location>
        <begin position="1389"/>
        <end position="1412"/>
    </location>
</feature>
<feature type="compositionally biased region" description="Polar residues" evidence="1">
    <location>
        <begin position="1395"/>
        <end position="1405"/>
    </location>
</feature>
<dbReference type="RefSeq" id="XP_033687078.1">
    <property type="nucleotide sequence ID" value="XM_033835362.1"/>
</dbReference>
<dbReference type="Proteomes" id="UP000800094">
    <property type="component" value="Unassembled WGS sequence"/>
</dbReference>
<keyword evidence="2" id="KW-1133">Transmembrane helix</keyword>